<evidence type="ECO:0000256" key="1">
    <source>
        <dbReference type="ARBA" id="ARBA00000900"/>
    </source>
</evidence>
<sequence>MVLGWRRRTSTGHRAAAAKKHSPAGKLDMEQLVIPNHFLCPISLDLMKDPVTLSSGITYDRQSIDTWLEAGNFKCPVSNQVLRNFDQIPNHTLRTMIQEWCSQNQHYGIQRIPTPRIPIMPVEVSEILFSITASARRVDQTGCLECVHKIKKWAADSERNKRCIVESGAASVLAGAFDAFASDGVQRNATVCEEILSALSWMMFPALDEETQKYLGSHASLDCLVWFLKFDRDLLVKQNSILALKELLSNCSDQNKHVVEALAEIEGVDKMLFDYIKEKSSVTITKASLMVVFYSVSFSEQFRSALLEMDLVSLLLDTILDSEKGISERALGVLDSLCDCKEGREKAYAHALTMPVLVKKILRVSEMATEYSISAVWKLCKNASRQEERVLVEALQAGSFQKLLLVLQVRCADEYHTKEKATELLKLLNPYRAGLECIESVDFKSIRRSF</sequence>
<comment type="function">
    <text evidence="5">Functions as an E3 ubiquitin ligase.</text>
</comment>
<dbReference type="InterPro" id="IPR045185">
    <property type="entry name" value="PUB22/23/24-like"/>
</dbReference>
<dbReference type="InterPro" id="IPR016024">
    <property type="entry name" value="ARM-type_fold"/>
</dbReference>
<evidence type="ECO:0000259" key="7">
    <source>
        <dbReference type="PROSITE" id="PS51698"/>
    </source>
</evidence>
<feature type="domain" description="U-box" evidence="7">
    <location>
        <begin position="33"/>
        <end position="107"/>
    </location>
</feature>
<dbReference type="PANTHER" id="PTHR22849:SF119">
    <property type="entry name" value="U-BOX DOMAIN-CONTAINING PROTEIN"/>
    <property type="match status" value="1"/>
</dbReference>
<keyword evidence="9" id="KW-1185">Reference proteome</keyword>
<dbReference type="SUPFAM" id="SSF57850">
    <property type="entry name" value="RING/U-box"/>
    <property type="match status" value="1"/>
</dbReference>
<dbReference type="Gene3D" id="3.30.40.10">
    <property type="entry name" value="Zinc/RING finger domain, C3HC4 (zinc finger)"/>
    <property type="match status" value="1"/>
</dbReference>
<dbReference type="EC" id="2.3.2.27" evidence="5"/>
<organism evidence="8 9">
    <name type="scientific">Rubus argutus</name>
    <name type="common">Southern blackberry</name>
    <dbReference type="NCBI Taxonomy" id="59490"/>
    <lineage>
        <taxon>Eukaryota</taxon>
        <taxon>Viridiplantae</taxon>
        <taxon>Streptophyta</taxon>
        <taxon>Embryophyta</taxon>
        <taxon>Tracheophyta</taxon>
        <taxon>Spermatophyta</taxon>
        <taxon>Magnoliopsida</taxon>
        <taxon>eudicotyledons</taxon>
        <taxon>Gunneridae</taxon>
        <taxon>Pentapetalae</taxon>
        <taxon>rosids</taxon>
        <taxon>fabids</taxon>
        <taxon>Rosales</taxon>
        <taxon>Rosaceae</taxon>
        <taxon>Rosoideae</taxon>
        <taxon>Rosoideae incertae sedis</taxon>
        <taxon>Rubus</taxon>
    </lineage>
</organism>
<dbReference type="InterPro" id="IPR003613">
    <property type="entry name" value="Ubox_domain"/>
</dbReference>
<dbReference type="Gene3D" id="1.25.10.10">
    <property type="entry name" value="Leucine-rich Repeat Variant"/>
    <property type="match status" value="2"/>
</dbReference>
<evidence type="ECO:0000313" key="9">
    <source>
        <dbReference type="Proteomes" id="UP001457282"/>
    </source>
</evidence>
<dbReference type="InterPro" id="IPR045210">
    <property type="entry name" value="RING-Ubox_PUB"/>
</dbReference>
<evidence type="ECO:0000256" key="6">
    <source>
        <dbReference type="SAM" id="MobiDB-lite"/>
    </source>
</evidence>
<dbReference type="GO" id="GO:0061630">
    <property type="term" value="F:ubiquitin protein ligase activity"/>
    <property type="evidence" value="ECO:0007669"/>
    <property type="project" value="UniProtKB-UniRule"/>
</dbReference>
<dbReference type="InterPro" id="IPR013083">
    <property type="entry name" value="Znf_RING/FYVE/PHD"/>
</dbReference>
<dbReference type="FunFam" id="3.30.40.10:FF:000442">
    <property type="entry name" value="RING-type E3 ubiquitin transferase"/>
    <property type="match status" value="1"/>
</dbReference>
<comment type="catalytic activity">
    <reaction evidence="1 5">
        <text>S-ubiquitinyl-[E2 ubiquitin-conjugating enzyme]-L-cysteine + [acceptor protein]-L-lysine = [E2 ubiquitin-conjugating enzyme]-L-cysteine + N(6)-ubiquitinyl-[acceptor protein]-L-lysine.</text>
        <dbReference type="EC" id="2.3.2.27"/>
    </reaction>
</comment>
<protein>
    <recommendedName>
        <fullName evidence="5 7">U-box domain-containing protein</fullName>
        <ecNumber evidence="5">2.3.2.27</ecNumber>
    </recommendedName>
    <alternativeName>
        <fullName evidence="5">RING-type E3 ubiquitin transferase PUB</fullName>
    </alternativeName>
</protein>
<dbReference type="Pfam" id="PF25598">
    <property type="entry name" value="ARM_PUB"/>
    <property type="match status" value="1"/>
</dbReference>
<evidence type="ECO:0000256" key="4">
    <source>
        <dbReference type="ARBA" id="ARBA00022786"/>
    </source>
</evidence>
<dbReference type="CDD" id="cd16664">
    <property type="entry name" value="RING-Ubox_PUB"/>
    <property type="match status" value="1"/>
</dbReference>
<evidence type="ECO:0000256" key="5">
    <source>
        <dbReference type="RuleBase" id="RU369093"/>
    </source>
</evidence>
<evidence type="ECO:0000256" key="2">
    <source>
        <dbReference type="ARBA" id="ARBA00004906"/>
    </source>
</evidence>
<dbReference type="PANTHER" id="PTHR22849">
    <property type="entry name" value="WDSAM1 PROTEIN"/>
    <property type="match status" value="1"/>
</dbReference>
<dbReference type="EMBL" id="JBEDUW010000005">
    <property type="protein sequence ID" value="KAK9925705.1"/>
    <property type="molecule type" value="Genomic_DNA"/>
</dbReference>
<comment type="pathway">
    <text evidence="2 5">Protein modification; protein ubiquitination.</text>
</comment>
<dbReference type="AlphaFoldDB" id="A0AAW1WNQ2"/>
<keyword evidence="4 5" id="KW-0833">Ubl conjugation pathway</keyword>
<dbReference type="GO" id="GO:0016567">
    <property type="term" value="P:protein ubiquitination"/>
    <property type="evidence" value="ECO:0007669"/>
    <property type="project" value="UniProtKB-UniRule"/>
</dbReference>
<dbReference type="Pfam" id="PF04564">
    <property type="entry name" value="U-box"/>
    <property type="match status" value="1"/>
</dbReference>
<evidence type="ECO:0000313" key="8">
    <source>
        <dbReference type="EMBL" id="KAK9925705.1"/>
    </source>
</evidence>
<dbReference type="SUPFAM" id="SSF48371">
    <property type="entry name" value="ARM repeat"/>
    <property type="match status" value="1"/>
</dbReference>
<dbReference type="InterPro" id="IPR011989">
    <property type="entry name" value="ARM-like"/>
</dbReference>
<keyword evidence="3 5" id="KW-0808">Transferase</keyword>
<comment type="caution">
    <text evidence="8">The sequence shown here is derived from an EMBL/GenBank/DDBJ whole genome shotgun (WGS) entry which is preliminary data.</text>
</comment>
<gene>
    <name evidence="8" type="ORF">M0R45_022975</name>
</gene>
<reference evidence="8 9" key="1">
    <citation type="journal article" date="2023" name="G3 (Bethesda)">
        <title>A chromosome-length genome assembly and annotation of blackberry (Rubus argutus, cv. 'Hillquist').</title>
        <authorList>
            <person name="Bruna T."/>
            <person name="Aryal R."/>
            <person name="Dudchenko O."/>
            <person name="Sargent D.J."/>
            <person name="Mead D."/>
            <person name="Buti M."/>
            <person name="Cavallini A."/>
            <person name="Hytonen T."/>
            <person name="Andres J."/>
            <person name="Pham M."/>
            <person name="Weisz D."/>
            <person name="Mascagni F."/>
            <person name="Usai G."/>
            <person name="Natali L."/>
            <person name="Bassil N."/>
            <person name="Fernandez G.E."/>
            <person name="Lomsadze A."/>
            <person name="Armour M."/>
            <person name="Olukolu B."/>
            <person name="Poorten T."/>
            <person name="Britton C."/>
            <person name="Davik J."/>
            <person name="Ashrafi H."/>
            <person name="Aiden E.L."/>
            <person name="Borodovsky M."/>
            <person name="Worthington M."/>
        </authorList>
    </citation>
    <scope>NUCLEOTIDE SEQUENCE [LARGE SCALE GENOMIC DNA]</scope>
    <source>
        <strain evidence="8">PI 553951</strain>
    </source>
</reference>
<evidence type="ECO:0000256" key="3">
    <source>
        <dbReference type="ARBA" id="ARBA00022679"/>
    </source>
</evidence>
<dbReference type="InterPro" id="IPR058678">
    <property type="entry name" value="ARM_PUB"/>
</dbReference>
<dbReference type="SMART" id="SM00504">
    <property type="entry name" value="Ubox"/>
    <property type="match status" value="1"/>
</dbReference>
<accession>A0AAW1WNQ2</accession>
<name>A0AAW1WNQ2_RUBAR</name>
<dbReference type="PROSITE" id="PS51698">
    <property type="entry name" value="U_BOX"/>
    <property type="match status" value="1"/>
</dbReference>
<proteinExistence type="predicted"/>
<feature type="region of interest" description="Disordered" evidence="6">
    <location>
        <begin position="1"/>
        <end position="23"/>
    </location>
</feature>
<dbReference type="Proteomes" id="UP001457282">
    <property type="component" value="Unassembled WGS sequence"/>
</dbReference>